<dbReference type="InterPro" id="IPR022804">
    <property type="entry name" value="Ribosomal_uL5_arc"/>
</dbReference>
<reference evidence="11" key="1">
    <citation type="submission" date="2022-09" db="EMBL/GenBank/DDBJ databases">
        <title>Haloadaptaus new haloarchaeum isolated from saline soil.</title>
        <authorList>
            <person name="Duran-Viseras A."/>
            <person name="Sanchez-Porro C."/>
            <person name="Ventosa A."/>
        </authorList>
    </citation>
    <scope>NUCLEOTIDE SEQUENCE</scope>
    <source>
        <strain evidence="11">F3-133</strain>
    </source>
</reference>
<evidence type="ECO:0000256" key="1">
    <source>
        <dbReference type="ARBA" id="ARBA00008553"/>
    </source>
</evidence>
<feature type="domain" description="Large ribosomal subunit protein uL5 C-terminal" evidence="10">
    <location>
        <begin position="64"/>
        <end position="159"/>
    </location>
</feature>
<dbReference type="Pfam" id="PF00673">
    <property type="entry name" value="Ribosomal_L5_C"/>
    <property type="match status" value="1"/>
</dbReference>
<evidence type="ECO:0000256" key="6">
    <source>
        <dbReference type="ARBA" id="ARBA00023274"/>
    </source>
</evidence>
<evidence type="ECO:0000256" key="5">
    <source>
        <dbReference type="ARBA" id="ARBA00022980"/>
    </source>
</evidence>
<dbReference type="SUPFAM" id="SSF55282">
    <property type="entry name" value="RL5-like"/>
    <property type="match status" value="1"/>
</dbReference>
<evidence type="ECO:0000256" key="7">
    <source>
        <dbReference type="HAMAP-Rule" id="MF_01333"/>
    </source>
</evidence>
<dbReference type="GO" id="GO:0003735">
    <property type="term" value="F:structural constituent of ribosome"/>
    <property type="evidence" value="ECO:0007669"/>
    <property type="project" value="InterPro"/>
</dbReference>
<organism evidence="11 12">
    <name type="scientific">Halorutilus salinus</name>
    <dbReference type="NCBI Taxonomy" id="2487751"/>
    <lineage>
        <taxon>Archaea</taxon>
        <taxon>Methanobacteriati</taxon>
        <taxon>Methanobacteriota</taxon>
        <taxon>Stenosarchaea group</taxon>
        <taxon>Halobacteria</taxon>
        <taxon>Halorutilales</taxon>
        <taxon>Halorutilaceae</taxon>
        <taxon>Halorutilus</taxon>
    </lineage>
</organism>
<name>A0A9Q4C293_9EURY</name>
<dbReference type="Pfam" id="PF00281">
    <property type="entry name" value="Ribosomal_L5"/>
    <property type="match status" value="1"/>
</dbReference>
<dbReference type="EMBL" id="RKLV01000003">
    <property type="protein sequence ID" value="MCX2818562.1"/>
    <property type="molecule type" value="Genomic_DNA"/>
</dbReference>
<evidence type="ECO:0000313" key="12">
    <source>
        <dbReference type="Proteomes" id="UP001149411"/>
    </source>
</evidence>
<dbReference type="InterPro" id="IPR031309">
    <property type="entry name" value="Ribosomal_uL5_C"/>
</dbReference>
<evidence type="ECO:0000256" key="2">
    <source>
        <dbReference type="ARBA" id="ARBA00022555"/>
    </source>
</evidence>
<dbReference type="GO" id="GO:0006412">
    <property type="term" value="P:translation"/>
    <property type="evidence" value="ECO:0007669"/>
    <property type="project" value="UniProtKB-UniRule"/>
</dbReference>
<keyword evidence="12" id="KW-1185">Reference proteome</keyword>
<comment type="function">
    <text evidence="7">This is 1 of the proteins that bind and probably mediate the attachment of the 5S RNA into the large ribosomal subunit, where it forms part of the central protuberance. In the 70S ribosome it contacts protein S13 of the 30S subunit (bridge B1b), connecting the 2 subunits; this bridge is implicated in subunit movement. May contact the P site tRNA; the 5S rRNA and some of its associated proteins might help stabilize positioning of ribosome-bound tRNAs.</text>
</comment>
<evidence type="ECO:0000256" key="8">
    <source>
        <dbReference type="RuleBase" id="RU003930"/>
    </source>
</evidence>
<gene>
    <name evidence="7" type="primary">rpl5</name>
    <name evidence="11" type="ORF">EGH25_04240</name>
</gene>
<keyword evidence="2 7" id="KW-0820">tRNA-binding</keyword>
<dbReference type="RefSeq" id="WP_266086403.1">
    <property type="nucleotide sequence ID" value="NZ_RKLV01000003.1"/>
</dbReference>
<evidence type="ECO:0000256" key="4">
    <source>
        <dbReference type="ARBA" id="ARBA00022884"/>
    </source>
</evidence>
<evidence type="ECO:0000259" key="10">
    <source>
        <dbReference type="Pfam" id="PF00673"/>
    </source>
</evidence>
<dbReference type="InterPro" id="IPR002132">
    <property type="entry name" value="Ribosomal_uL5"/>
</dbReference>
<dbReference type="InterPro" id="IPR057266">
    <property type="entry name" value="Ribosomal_uL5_euk/arc-type"/>
</dbReference>
<evidence type="ECO:0000256" key="3">
    <source>
        <dbReference type="ARBA" id="ARBA00022730"/>
    </source>
</evidence>
<dbReference type="PIRSF" id="PIRSF002161">
    <property type="entry name" value="Ribosomal_L5"/>
    <property type="match status" value="1"/>
</dbReference>
<dbReference type="NCBIfam" id="NF003258">
    <property type="entry name" value="PRK04219.1"/>
    <property type="match status" value="1"/>
</dbReference>
<dbReference type="GO" id="GO:1990904">
    <property type="term" value="C:ribonucleoprotein complex"/>
    <property type="evidence" value="ECO:0007669"/>
    <property type="project" value="UniProtKB-KW"/>
</dbReference>
<proteinExistence type="inferred from homology"/>
<keyword evidence="6 7" id="KW-0687">Ribonucleoprotein</keyword>
<feature type="domain" description="Large ribosomal subunit protein uL5 N-terminal" evidence="9">
    <location>
        <begin position="8"/>
        <end position="60"/>
    </location>
</feature>
<comment type="subunit">
    <text evidence="7">Part of the 50S ribosomal subunit; contacts the 5S rRNA and probably tRNA. Forms a bridge to the 30S subunit in the 70S ribosome.</text>
</comment>
<sequence>MTLEEIHEMRQPVVEKVVVHMNVGEGGRELQNAEEIIEDITAQTSVRTQAKQSNPEFGIREGDPIGCMVTLRGDEAHDLLSEALGIAGAVPRSSFDEYGNFSFGVEEHTDFEGQEYDPDIGIFGMDVTVALARKGKRVERRGVKPREIPDEHRLNEEDAVAFVHETFEVDIE</sequence>
<dbReference type="GO" id="GO:0005840">
    <property type="term" value="C:ribosome"/>
    <property type="evidence" value="ECO:0007669"/>
    <property type="project" value="UniProtKB-KW"/>
</dbReference>
<dbReference type="Gene3D" id="3.30.1440.10">
    <property type="match status" value="1"/>
</dbReference>
<dbReference type="GO" id="GO:0000049">
    <property type="term" value="F:tRNA binding"/>
    <property type="evidence" value="ECO:0007669"/>
    <property type="project" value="UniProtKB-UniRule"/>
</dbReference>
<comment type="caution">
    <text evidence="11">The sequence shown here is derived from an EMBL/GenBank/DDBJ whole genome shotgun (WGS) entry which is preliminary data.</text>
</comment>
<keyword evidence="5 7" id="KW-0689">Ribosomal protein</keyword>
<evidence type="ECO:0000259" key="9">
    <source>
        <dbReference type="Pfam" id="PF00281"/>
    </source>
</evidence>
<dbReference type="InterPro" id="IPR022803">
    <property type="entry name" value="Ribosomal_uL5_dom_sf"/>
</dbReference>
<dbReference type="GO" id="GO:0019843">
    <property type="term" value="F:rRNA binding"/>
    <property type="evidence" value="ECO:0007669"/>
    <property type="project" value="UniProtKB-UniRule"/>
</dbReference>
<comment type="similarity">
    <text evidence="1 7 8">Belongs to the universal ribosomal protein uL5 family.</text>
</comment>
<keyword evidence="3 7" id="KW-0699">rRNA-binding</keyword>
<keyword evidence="4 7" id="KW-0694">RNA-binding</keyword>
<dbReference type="Proteomes" id="UP001149411">
    <property type="component" value="Unassembled WGS sequence"/>
</dbReference>
<dbReference type="FunFam" id="3.30.1440.10:FF:000002">
    <property type="entry name" value="60S ribosomal protein L11"/>
    <property type="match status" value="1"/>
</dbReference>
<dbReference type="PANTHER" id="PTHR11994">
    <property type="entry name" value="60S RIBOSOMAL PROTEIN L11-RELATED"/>
    <property type="match status" value="1"/>
</dbReference>
<accession>A0A9Q4C293</accession>
<dbReference type="InterPro" id="IPR031310">
    <property type="entry name" value="Ribosomal_uL5_N"/>
</dbReference>
<evidence type="ECO:0000313" key="11">
    <source>
        <dbReference type="EMBL" id="MCX2818562.1"/>
    </source>
</evidence>
<dbReference type="HAMAP" id="MF_01333_A">
    <property type="entry name" value="Ribosomal_uL5_A"/>
    <property type="match status" value="1"/>
</dbReference>
<protein>
    <recommendedName>
        <fullName evidence="7">Large ribosomal subunit protein uL5</fullName>
    </recommendedName>
</protein>
<dbReference type="AlphaFoldDB" id="A0A9Q4C293"/>